<comment type="caution">
    <text evidence="1">The sequence shown here is derived from an EMBL/GenBank/DDBJ whole genome shotgun (WGS) entry which is preliminary data.</text>
</comment>
<protein>
    <submittedName>
        <fullName evidence="1">Uncharacterized protein</fullName>
    </submittedName>
</protein>
<sequence length="30" mass="3692">MIVRSYRKGDEYQINELYNLVFSRNRAINE</sequence>
<evidence type="ECO:0000313" key="1">
    <source>
        <dbReference type="EMBL" id="GAG53243.1"/>
    </source>
</evidence>
<accession>X0YYA4</accession>
<dbReference type="AlphaFoldDB" id="X0YYA4"/>
<reference evidence="1" key="1">
    <citation type="journal article" date="2014" name="Front. Microbiol.">
        <title>High frequency of phylogenetically diverse reductive dehalogenase-homologous genes in deep subseafloor sedimentary metagenomes.</title>
        <authorList>
            <person name="Kawai M."/>
            <person name="Futagami T."/>
            <person name="Toyoda A."/>
            <person name="Takaki Y."/>
            <person name="Nishi S."/>
            <person name="Hori S."/>
            <person name="Arai W."/>
            <person name="Tsubouchi T."/>
            <person name="Morono Y."/>
            <person name="Uchiyama I."/>
            <person name="Ito T."/>
            <person name="Fujiyama A."/>
            <person name="Inagaki F."/>
            <person name="Takami H."/>
        </authorList>
    </citation>
    <scope>NUCLEOTIDE SEQUENCE</scope>
    <source>
        <strain evidence="1">Expedition CK06-06</strain>
    </source>
</reference>
<gene>
    <name evidence="1" type="ORF">S01H1_76174</name>
</gene>
<feature type="non-terminal residue" evidence="1">
    <location>
        <position position="30"/>
    </location>
</feature>
<name>X0YYA4_9ZZZZ</name>
<proteinExistence type="predicted"/>
<organism evidence="1">
    <name type="scientific">marine sediment metagenome</name>
    <dbReference type="NCBI Taxonomy" id="412755"/>
    <lineage>
        <taxon>unclassified sequences</taxon>
        <taxon>metagenomes</taxon>
        <taxon>ecological metagenomes</taxon>
    </lineage>
</organism>
<dbReference type="EMBL" id="BARS01051104">
    <property type="protein sequence ID" value="GAG53243.1"/>
    <property type="molecule type" value="Genomic_DNA"/>
</dbReference>